<proteinExistence type="predicted"/>
<organism evidence="2 3">
    <name type="scientific">Portunus trituberculatus</name>
    <name type="common">Swimming crab</name>
    <name type="synonym">Neptunus trituberculatus</name>
    <dbReference type="NCBI Taxonomy" id="210409"/>
    <lineage>
        <taxon>Eukaryota</taxon>
        <taxon>Metazoa</taxon>
        <taxon>Ecdysozoa</taxon>
        <taxon>Arthropoda</taxon>
        <taxon>Crustacea</taxon>
        <taxon>Multicrustacea</taxon>
        <taxon>Malacostraca</taxon>
        <taxon>Eumalacostraca</taxon>
        <taxon>Eucarida</taxon>
        <taxon>Decapoda</taxon>
        <taxon>Pleocyemata</taxon>
        <taxon>Brachyura</taxon>
        <taxon>Eubrachyura</taxon>
        <taxon>Portunoidea</taxon>
        <taxon>Portunidae</taxon>
        <taxon>Portuninae</taxon>
        <taxon>Portunus</taxon>
    </lineage>
</organism>
<feature type="compositionally biased region" description="Basic and acidic residues" evidence="1">
    <location>
        <begin position="43"/>
        <end position="60"/>
    </location>
</feature>
<dbReference type="Proteomes" id="UP000324222">
    <property type="component" value="Unassembled WGS sequence"/>
</dbReference>
<name>A0A5B7DCE0_PORTR</name>
<evidence type="ECO:0000313" key="3">
    <source>
        <dbReference type="Proteomes" id="UP000324222"/>
    </source>
</evidence>
<feature type="region of interest" description="Disordered" evidence="1">
    <location>
        <begin position="31"/>
        <end position="60"/>
    </location>
</feature>
<sequence length="313" mass="33550">MQARVTVAGVGLPVRPAIRLASGGKGAVYSRWGEDGGSQEAVRGMEGRKGEEGKREGREREAAKVLRQTYPVLSTLPCPSRLLPHLLLGLLPTDKLTWRAPPPPVAEEGVGETRDGCFVSLRGRFIPTLLGSGRVWNARETLSHTCVWGPKIATNRTRALVLRNRASFLLRGSGGPSATRLSVTQLQRHVLTRIPQPNRPCFSWQRNDASLRHGLGGKTKMAEAADAPPVCPKGRDCKANFLCGESDGLSGLVVAIARPAPTNESNLAFPLPAPRASSVALPPPAAARGIMTVQHQCALQFSVQVNINTATYL</sequence>
<reference evidence="2 3" key="1">
    <citation type="submission" date="2019-05" db="EMBL/GenBank/DDBJ databases">
        <title>Another draft genome of Portunus trituberculatus and its Hox gene families provides insights of decapod evolution.</title>
        <authorList>
            <person name="Jeong J.-H."/>
            <person name="Song I."/>
            <person name="Kim S."/>
            <person name="Choi T."/>
            <person name="Kim D."/>
            <person name="Ryu S."/>
            <person name="Kim W."/>
        </authorList>
    </citation>
    <scope>NUCLEOTIDE SEQUENCE [LARGE SCALE GENOMIC DNA]</scope>
    <source>
        <tissue evidence="2">Muscle</tissue>
    </source>
</reference>
<protein>
    <submittedName>
        <fullName evidence="2">Uncharacterized protein</fullName>
    </submittedName>
</protein>
<comment type="caution">
    <text evidence="2">The sequence shown here is derived from an EMBL/GenBank/DDBJ whole genome shotgun (WGS) entry which is preliminary data.</text>
</comment>
<evidence type="ECO:0000313" key="2">
    <source>
        <dbReference type="EMBL" id="MPC18705.1"/>
    </source>
</evidence>
<keyword evidence="3" id="KW-1185">Reference proteome</keyword>
<evidence type="ECO:0000256" key="1">
    <source>
        <dbReference type="SAM" id="MobiDB-lite"/>
    </source>
</evidence>
<dbReference type="AlphaFoldDB" id="A0A5B7DCE0"/>
<gene>
    <name evidence="2" type="ORF">E2C01_011599</name>
</gene>
<dbReference type="EMBL" id="VSRR010000703">
    <property type="protein sequence ID" value="MPC18705.1"/>
    <property type="molecule type" value="Genomic_DNA"/>
</dbReference>
<accession>A0A5B7DCE0</accession>